<dbReference type="InterPro" id="IPR051469">
    <property type="entry name" value="FliN/MopA/SpaO"/>
</dbReference>
<evidence type="ECO:0000256" key="5">
    <source>
        <dbReference type="ARBA" id="ARBA00022779"/>
    </source>
</evidence>
<reference evidence="8 9" key="1">
    <citation type="submission" date="2023-07" db="EMBL/GenBank/DDBJ databases">
        <title>Genomic Encyclopedia of Type Strains, Phase IV (KMG-IV): sequencing the most valuable type-strain genomes for metagenomic binning, comparative biology and taxonomic classification.</title>
        <authorList>
            <person name="Goeker M."/>
        </authorList>
    </citation>
    <scope>NUCLEOTIDE SEQUENCE [LARGE SCALE GENOMIC DNA]</scope>
    <source>
        <strain evidence="8 9">DSM 20694</strain>
    </source>
</reference>
<sequence>MIEGKKEDLYEVEFDTLQKKEVEEFEDKGILLNSKLDISVTIGSSKKSIKEILSLKEGDVIELEKTIDEDLDININDKMIADGESLKFGNKISVRLSSLKKN</sequence>
<comment type="similarity">
    <text evidence="2">Belongs to the FliN/MopA/SpaO family.</text>
</comment>
<dbReference type="EMBL" id="JAUSUF010000005">
    <property type="protein sequence ID" value="MDQ0149886.1"/>
    <property type="molecule type" value="Genomic_DNA"/>
</dbReference>
<comment type="caution">
    <text evidence="8">The sequence shown here is derived from an EMBL/GenBank/DDBJ whole genome shotgun (WGS) entry which is preliminary data.</text>
</comment>
<dbReference type="InterPro" id="IPR036429">
    <property type="entry name" value="SpoA-like_sf"/>
</dbReference>
<evidence type="ECO:0000313" key="8">
    <source>
        <dbReference type="EMBL" id="MDQ0149886.1"/>
    </source>
</evidence>
<comment type="subcellular location">
    <subcellularLocation>
        <location evidence="1">Cell membrane</location>
        <topology evidence="1">Peripheral membrane protein</topology>
        <orientation evidence="1">Cytoplasmic side</orientation>
    </subcellularLocation>
</comment>
<keyword evidence="5" id="KW-0283">Flagellar rotation</keyword>
<keyword evidence="4" id="KW-0145">Chemotaxis</keyword>
<evidence type="ECO:0000256" key="6">
    <source>
        <dbReference type="ARBA" id="ARBA00023136"/>
    </source>
</evidence>
<organism evidence="8 9">
    <name type="scientific">Eubacterium multiforme</name>
    <dbReference type="NCBI Taxonomy" id="83339"/>
    <lineage>
        <taxon>Bacteria</taxon>
        <taxon>Bacillati</taxon>
        <taxon>Bacillota</taxon>
        <taxon>Clostridia</taxon>
        <taxon>Eubacteriales</taxon>
        <taxon>Eubacteriaceae</taxon>
        <taxon>Eubacterium</taxon>
    </lineage>
</organism>
<evidence type="ECO:0000256" key="2">
    <source>
        <dbReference type="ARBA" id="ARBA00009226"/>
    </source>
</evidence>
<keyword evidence="6" id="KW-0472">Membrane</keyword>
<name>A0ABT9UU81_9FIRM</name>
<gene>
    <name evidence="8" type="ORF">J2S18_001817</name>
</gene>
<keyword evidence="9" id="KW-1185">Reference proteome</keyword>
<evidence type="ECO:0000256" key="1">
    <source>
        <dbReference type="ARBA" id="ARBA00004413"/>
    </source>
</evidence>
<keyword evidence="8" id="KW-0282">Flagellum</keyword>
<keyword evidence="8" id="KW-0969">Cilium</keyword>
<evidence type="ECO:0000256" key="4">
    <source>
        <dbReference type="ARBA" id="ARBA00022500"/>
    </source>
</evidence>
<keyword evidence="8" id="KW-0966">Cell projection</keyword>
<evidence type="ECO:0000259" key="7">
    <source>
        <dbReference type="Pfam" id="PF01052"/>
    </source>
</evidence>
<evidence type="ECO:0000256" key="3">
    <source>
        <dbReference type="ARBA" id="ARBA00022475"/>
    </source>
</evidence>
<dbReference type="InterPro" id="IPR001172">
    <property type="entry name" value="FliN_T3SS_HrcQb"/>
</dbReference>
<evidence type="ECO:0000313" key="9">
    <source>
        <dbReference type="Proteomes" id="UP001228504"/>
    </source>
</evidence>
<dbReference type="PANTHER" id="PTHR43484">
    <property type="match status" value="1"/>
</dbReference>
<keyword evidence="3" id="KW-1003">Cell membrane</keyword>
<protein>
    <submittedName>
        <fullName evidence="8">Flagellar motor switch protein FliN</fullName>
    </submittedName>
</protein>
<dbReference type="Gene3D" id="2.30.330.10">
    <property type="entry name" value="SpoA-like"/>
    <property type="match status" value="1"/>
</dbReference>
<proteinExistence type="inferred from homology"/>
<dbReference type="Proteomes" id="UP001228504">
    <property type="component" value="Unassembled WGS sequence"/>
</dbReference>
<dbReference type="InterPro" id="IPR001543">
    <property type="entry name" value="FliN-like_C"/>
</dbReference>
<dbReference type="RefSeq" id="WP_307485944.1">
    <property type="nucleotide sequence ID" value="NZ_JAUSUF010000005.1"/>
</dbReference>
<accession>A0ABT9UU81</accession>
<dbReference type="PRINTS" id="PR00956">
    <property type="entry name" value="FLGMOTORFLIN"/>
</dbReference>
<feature type="domain" description="Flagellar motor switch protein FliN-like C-terminal" evidence="7">
    <location>
        <begin position="31"/>
        <end position="98"/>
    </location>
</feature>
<dbReference type="Pfam" id="PF01052">
    <property type="entry name" value="FliMN_C"/>
    <property type="match status" value="1"/>
</dbReference>
<dbReference type="SUPFAM" id="SSF101801">
    <property type="entry name" value="Surface presentation of antigens (SPOA)"/>
    <property type="match status" value="1"/>
</dbReference>
<dbReference type="PANTHER" id="PTHR43484:SF1">
    <property type="entry name" value="FLAGELLAR MOTOR SWITCH PROTEIN FLIN"/>
    <property type="match status" value="1"/>
</dbReference>